<dbReference type="InterPro" id="IPR017896">
    <property type="entry name" value="4Fe4S_Fe-S-bd"/>
</dbReference>
<dbReference type="SUPFAM" id="SSF54862">
    <property type="entry name" value="4Fe-4S ferredoxins"/>
    <property type="match status" value="1"/>
</dbReference>
<evidence type="ECO:0000259" key="4">
    <source>
        <dbReference type="PROSITE" id="PS51379"/>
    </source>
</evidence>
<accession>A0AAJ1B3A2</accession>
<keyword evidence="1" id="KW-0479">Metal-binding</keyword>
<dbReference type="Gene3D" id="3.30.70.20">
    <property type="match status" value="1"/>
</dbReference>
<sequence>FGIMGSAKMEYHTERCIGCGACVRACQHHATRVLSLNADNKVDKDTCCCVGCGECVIACPTGAWTRKPTKFYRVTLGGRSGKQYPRMGKIFLNWIT</sequence>
<dbReference type="GO" id="GO:0051536">
    <property type="term" value="F:iron-sulfur cluster binding"/>
    <property type="evidence" value="ECO:0007669"/>
    <property type="project" value="UniProtKB-KW"/>
</dbReference>
<comment type="caution">
    <text evidence="5">The sequence shown here is derived from an EMBL/GenBank/DDBJ whole genome shotgun (WGS) entry which is preliminary data.</text>
</comment>
<dbReference type="GO" id="GO:0046872">
    <property type="term" value="F:metal ion binding"/>
    <property type="evidence" value="ECO:0007669"/>
    <property type="project" value="UniProtKB-KW"/>
</dbReference>
<dbReference type="InterPro" id="IPR017900">
    <property type="entry name" value="4Fe4S_Fe_S_CS"/>
</dbReference>
<feature type="non-terminal residue" evidence="5">
    <location>
        <position position="1"/>
    </location>
</feature>
<feature type="non-terminal residue" evidence="5">
    <location>
        <position position="96"/>
    </location>
</feature>
<keyword evidence="2" id="KW-0408">Iron</keyword>
<dbReference type="PROSITE" id="PS51379">
    <property type="entry name" value="4FE4S_FER_2"/>
    <property type="match status" value="2"/>
</dbReference>
<evidence type="ECO:0000313" key="5">
    <source>
        <dbReference type="EMBL" id="MCB5495962.1"/>
    </source>
</evidence>
<evidence type="ECO:0000256" key="3">
    <source>
        <dbReference type="ARBA" id="ARBA00023014"/>
    </source>
</evidence>
<dbReference type="RefSeq" id="WP_226973518.1">
    <property type="nucleotide sequence ID" value="NZ_JAJBNC010000231.1"/>
</dbReference>
<organism evidence="5 6">
    <name type="scientific">Mediterraneibacter gnavus</name>
    <name type="common">Ruminococcus gnavus</name>
    <dbReference type="NCBI Taxonomy" id="33038"/>
    <lineage>
        <taxon>Bacteria</taxon>
        <taxon>Bacillati</taxon>
        <taxon>Bacillota</taxon>
        <taxon>Clostridia</taxon>
        <taxon>Lachnospirales</taxon>
        <taxon>Lachnospiraceae</taxon>
        <taxon>Mediterraneibacter</taxon>
    </lineage>
</organism>
<dbReference type="Proteomes" id="UP001297422">
    <property type="component" value="Unassembled WGS sequence"/>
</dbReference>
<name>A0AAJ1B3A2_MEDGN</name>
<evidence type="ECO:0000313" key="6">
    <source>
        <dbReference type="Proteomes" id="UP001297422"/>
    </source>
</evidence>
<keyword evidence="3" id="KW-0411">Iron-sulfur</keyword>
<protein>
    <submittedName>
        <fullName evidence="5">4Fe-4S binding protein</fullName>
    </submittedName>
</protein>
<dbReference type="PROSITE" id="PS00198">
    <property type="entry name" value="4FE4S_FER_1"/>
    <property type="match status" value="1"/>
</dbReference>
<gene>
    <name evidence="5" type="ORF">LIQ10_19965</name>
</gene>
<feature type="domain" description="4Fe-4S ferredoxin-type" evidence="4">
    <location>
        <begin position="7"/>
        <end position="36"/>
    </location>
</feature>
<reference evidence="5" key="1">
    <citation type="submission" date="2021-10" db="EMBL/GenBank/DDBJ databases">
        <title>Collection of gut derived symbiotic bacterial strains cultured from healthy donors.</title>
        <authorList>
            <person name="Lin H."/>
            <person name="Littmann E."/>
            <person name="Claire K."/>
            <person name="Pamer E."/>
        </authorList>
    </citation>
    <scope>NUCLEOTIDE SEQUENCE</scope>
    <source>
        <strain evidence="5">MSK.23.4</strain>
    </source>
</reference>
<dbReference type="AlphaFoldDB" id="A0AAJ1B3A2"/>
<feature type="domain" description="4Fe-4S ferredoxin-type" evidence="4">
    <location>
        <begin position="38"/>
        <end position="69"/>
    </location>
</feature>
<dbReference type="EMBL" id="JAJBNC010000231">
    <property type="protein sequence ID" value="MCB5495962.1"/>
    <property type="molecule type" value="Genomic_DNA"/>
</dbReference>
<dbReference type="Pfam" id="PF12838">
    <property type="entry name" value="Fer4_7"/>
    <property type="match status" value="1"/>
</dbReference>
<evidence type="ECO:0000256" key="2">
    <source>
        <dbReference type="ARBA" id="ARBA00023004"/>
    </source>
</evidence>
<evidence type="ECO:0000256" key="1">
    <source>
        <dbReference type="ARBA" id="ARBA00022723"/>
    </source>
</evidence>
<proteinExistence type="predicted"/>